<keyword evidence="3" id="KW-1185">Reference proteome</keyword>
<dbReference type="EMBL" id="BGZK01002730">
    <property type="protein sequence ID" value="GBP96074.1"/>
    <property type="molecule type" value="Genomic_DNA"/>
</dbReference>
<accession>A0A4C2AA40</accession>
<feature type="compositionally biased region" description="Basic residues" evidence="1">
    <location>
        <begin position="1"/>
        <end position="11"/>
    </location>
</feature>
<dbReference type="AlphaFoldDB" id="A0A4C2AA40"/>
<comment type="caution">
    <text evidence="2">The sequence shown here is derived from an EMBL/GenBank/DDBJ whole genome shotgun (WGS) entry which is preliminary data.</text>
</comment>
<protein>
    <submittedName>
        <fullName evidence="2">Uncharacterized protein</fullName>
    </submittedName>
</protein>
<name>A0A4C2AA40_EUMVA</name>
<evidence type="ECO:0000313" key="3">
    <source>
        <dbReference type="Proteomes" id="UP000299102"/>
    </source>
</evidence>
<reference evidence="2 3" key="1">
    <citation type="journal article" date="2019" name="Commun. Biol.">
        <title>The bagworm genome reveals a unique fibroin gene that provides high tensile strength.</title>
        <authorList>
            <person name="Kono N."/>
            <person name="Nakamura H."/>
            <person name="Ohtoshi R."/>
            <person name="Tomita M."/>
            <person name="Numata K."/>
            <person name="Arakawa K."/>
        </authorList>
    </citation>
    <scope>NUCLEOTIDE SEQUENCE [LARGE SCALE GENOMIC DNA]</scope>
</reference>
<dbReference type="Proteomes" id="UP000299102">
    <property type="component" value="Unassembled WGS sequence"/>
</dbReference>
<gene>
    <name evidence="2" type="ORF">EVAR_66105_1</name>
</gene>
<sequence length="133" mass="13377">MCVTKGRRAARRERGTGAAGRGGAAAASNRTISGIGLTLGKALSVQSRVASHFTGRSYTVFKYYKTYAVCTSGVVSSGRGASAAGGAGGAGAAGAITVRGATPADAASATDTDHCHDSFCKITENFKIQIQTK</sequence>
<evidence type="ECO:0000313" key="2">
    <source>
        <dbReference type="EMBL" id="GBP96074.1"/>
    </source>
</evidence>
<proteinExistence type="predicted"/>
<evidence type="ECO:0000256" key="1">
    <source>
        <dbReference type="SAM" id="MobiDB-lite"/>
    </source>
</evidence>
<organism evidence="2 3">
    <name type="scientific">Eumeta variegata</name>
    <name type="common">Bagworm moth</name>
    <name type="synonym">Eumeta japonica</name>
    <dbReference type="NCBI Taxonomy" id="151549"/>
    <lineage>
        <taxon>Eukaryota</taxon>
        <taxon>Metazoa</taxon>
        <taxon>Ecdysozoa</taxon>
        <taxon>Arthropoda</taxon>
        <taxon>Hexapoda</taxon>
        <taxon>Insecta</taxon>
        <taxon>Pterygota</taxon>
        <taxon>Neoptera</taxon>
        <taxon>Endopterygota</taxon>
        <taxon>Lepidoptera</taxon>
        <taxon>Glossata</taxon>
        <taxon>Ditrysia</taxon>
        <taxon>Tineoidea</taxon>
        <taxon>Psychidae</taxon>
        <taxon>Oiketicinae</taxon>
        <taxon>Eumeta</taxon>
    </lineage>
</organism>
<feature type="region of interest" description="Disordered" evidence="1">
    <location>
        <begin position="1"/>
        <end position="24"/>
    </location>
</feature>